<evidence type="ECO:0000313" key="2">
    <source>
        <dbReference type="Proteomes" id="UP000246073"/>
    </source>
</evidence>
<evidence type="ECO:0000313" key="1">
    <source>
        <dbReference type="EMBL" id="SPL66770.1"/>
    </source>
</evidence>
<organism evidence="1 2">
    <name type="scientific">Ochrobactrum soli</name>
    <dbReference type="NCBI Taxonomy" id="2448455"/>
    <lineage>
        <taxon>Bacteria</taxon>
        <taxon>Pseudomonadati</taxon>
        <taxon>Pseudomonadota</taxon>
        <taxon>Alphaproteobacteria</taxon>
        <taxon>Hyphomicrobiales</taxon>
        <taxon>Brucellaceae</taxon>
        <taxon>Brucella/Ochrobactrum group</taxon>
        <taxon>Ochrobactrum</taxon>
    </lineage>
</organism>
<dbReference type="Proteomes" id="UP000246073">
    <property type="component" value="Unassembled WGS sequence"/>
</dbReference>
<proteinExistence type="predicted"/>
<accession>A0A2P9HSD8</accession>
<protein>
    <submittedName>
        <fullName evidence="1">Uncharacterized protein</fullName>
    </submittedName>
</protein>
<gene>
    <name evidence="1" type="ORF">OHAE_2637</name>
</gene>
<reference evidence="2" key="1">
    <citation type="submission" date="2017-12" db="EMBL/GenBank/DDBJ databases">
        <authorList>
            <person name="Diaz M."/>
        </authorList>
    </citation>
    <scope>NUCLEOTIDE SEQUENCE [LARGE SCALE GENOMIC DNA]</scope>
    <source>
        <strain evidence="2">FI11154</strain>
    </source>
</reference>
<sequence length="37" mass="4466">MRVFPLLTVAFRPWEMNFSHRALSQYENALTVRSQLR</sequence>
<dbReference type="AlphaFoldDB" id="A0A2P9HSD8"/>
<dbReference type="EMBL" id="OOFM01000005">
    <property type="protein sequence ID" value="SPL66770.1"/>
    <property type="molecule type" value="Genomic_DNA"/>
</dbReference>
<name>A0A2P9HSD8_9HYPH</name>